<keyword evidence="3" id="KW-1185">Reference proteome</keyword>
<comment type="similarity">
    <text evidence="1">Belongs to the asp23 family.</text>
</comment>
<name>A0A7G9RXL6_9FIRM</name>
<evidence type="ECO:0000256" key="1">
    <source>
        <dbReference type="ARBA" id="ARBA00005721"/>
    </source>
</evidence>
<dbReference type="AlphaFoldDB" id="A0A7G9RXL6"/>
<protein>
    <submittedName>
        <fullName evidence="2">Asp23/Gls24 family envelope stress response protein</fullName>
    </submittedName>
</protein>
<reference evidence="2 3" key="1">
    <citation type="submission" date="2020-08" db="EMBL/GenBank/DDBJ databases">
        <title>Genome sequence of Erysipelothrix inopinata DSM 15511T.</title>
        <authorList>
            <person name="Hyun D.-W."/>
            <person name="Bae J.-W."/>
        </authorList>
    </citation>
    <scope>NUCLEOTIDE SEQUENCE [LARGE SCALE GENOMIC DNA]</scope>
    <source>
        <strain evidence="2 3">DSM 15511</strain>
    </source>
</reference>
<accession>A0A7G9RXL6</accession>
<organism evidence="2 3">
    <name type="scientific">Erysipelothrix inopinata</name>
    <dbReference type="NCBI Taxonomy" id="225084"/>
    <lineage>
        <taxon>Bacteria</taxon>
        <taxon>Bacillati</taxon>
        <taxon>Bacillota</taxon>
        <taxon>Erysipelotrichia</taxon>
        <taxon>Erysipelotrichales</taxon>
        <taxon>Erysipelotrichaceae</taxon>
        <taxon>Erysipelothrix</taxon>
    </lineage>
</organism>
<dbReference type="KEGG" id="eio:H9L01_08175"/>
<dbReference type="EMBL" id="CP060715">
    <property type="protein sequence ID" value="QNN60341.1"/>
    <property type="molecule type" value="Genomic_DNA"/>
</dbReference>
<evidence type="ECO:0000313" key="2">
    <source>
        <dbReference type="EMBL" id="QNN60341.1"/>
    </source>
</evidence>
<sequence length="109" mass="12100">MANEYVLIQPQSEGLGQIAVSINVINHIAAITVNESKYVFFEDGTGKKSLSVTSENGHAKVDLKVRVQYGRDVERVCRGLQDELHRSIATMVDFDDVDINISVVGFKFN</sequence>
<dbReference type="Pfam" id="PF03780">
    <property type="entry name" value="Asp23"/>
    <property type="match status" value="1"/>
</dbReference>
<dbReference type="Proteomes" id="UP000515928">
    <property type="component" value="Chromosome"/>
</dbReference>
<dbReference type="InterPro" id="IPR005531">
    <property type="entry name" value="Asp23"/>
</dbReference>
<proteinExistence type="inferred from homology"/>
<gene>
    <name evidence="2" type="ORF">H9L01_08175</name>
</gene>
<dbReference type="RefSeq" id="WP_187533471.1">
    <property type="nucleotide sequence ID" value="NZ_CBCSHU010000007.1"/>
</dbReference>
<evidence type="ECO:0000313" key="3">
    <source>
        <dbReference type="Proteomes" id="UP000515928"/>
    </source>
</evidence>